<evidence type="ECO:0000313" key="3">
    <source>
        <dbReference type="Proteomes" id="UP001056937"/>
    </source>
</evidence>
<accession>A0ABY4X989</accession>
<dbReference type="SUPFAM" id="SSF46689">
    <property type="entry name" value="Homeodomain-like"/>
    <property type="match status" value="1"/>
</dbReference>
<sequence length="168" mass="16871">MSGPLDLAERLMLVGDRQQILDLAFGVARSHAASVSVQNGEELLRAVAAQGGPMLMIELPKVLPAGEAPAVPAASAAPAGAQAAAAAVAPGVVPAVAPLVGQALAQVERAMILGTLAHCHGNRTYAAQMLGISVRTMRNKLRALLDEGVAVPPAPAAHGAAGTRPEFG</sequence>
<evidence type="ECO:0000313" key="2">
    <source>
        <dbReference type="EMBL" id="USI73266.1"/>
    </source>
</evidence>
<organism evidence="2 3">
    <name type="scientific">Sphingomonas morindae</name>
    <dbReference type="NCBI Taxonomy" id="1541170"/>
    <lineage>
        <taxon>Bacteria</taxon>
        <taxon>Pseudomonadati</taxon>
        <taxon>Pseudomonadota</taxon>
        <taxon>Alphaproteobacteria</taxon>
        <taxon>Sphingomonadales</taxon>
        <taxon>Sphingomonadaceae</taxon>
        <taxon>Sphingomonas</taxon>
    </lineage>
</organism>
<gene>
    <name evidence="2" type="ORF">LHA26_01945</name>
</gene>
<dbReference type="Proteomes" id="UP001056937">
    <property type="component" value="Chromosome 1"/>
</dbReference>
<dbReference type="Gene3D" id="1.10.10.60">
    <property type="entry name" value="Homeodomain-like"/>
    <property type="match status" value="1"/>
</dbReference>
<dbReference type="InterPro" id="IPR002197">
    <property type="entry name" value="HTH_Fis"/>
</dbReference>
<protein>
    <submittedName>
        <fullName evidence="2">Helix-turn-helix domain-containing protein</fullName>
    </submittedName>
</protein>
<proteinExistence type="predicted"/>
<dbReference type="EMBL" id="CP084930">
    <property type="protein sequence ID" value="USI73266.1"/>
    <property type="molecule type" value="Genomic_DNA"/>
</dbReference>
<keyword evidence="3" id="KW-1185">Reference proteome</keyword>
<dbReference type="InterPro" id="IPR009057">
    <property type="entry name" value="Homeodomain-like_sf"/>
</dbReference>
<dbReference type="RefSeq" id="WP_252167077.1">
    <property type="nucleotide sequence ID" value="NZ_CP084930.1"/>
</dbReference>
<reference evidence="2" key="1">
    <citation type="journal article" date="2022" name="Toxins">
        <title>Genomic Analysis of Sphingopyxis sp. USTB-05 for Biodegrading Cyanobacterial Hepatotoxins.</title>
        <authorList>
            <person name="Liu C."/>
            <person name="Xu Q."/>
            <person name="Zhao Z."/>
            <person name="Zhang H."/>
            <person name="Liu X."/>
            <person name="Yin C."/>
            <person name="Liu Y."/>
            <person name="Yan H."/>
        </authorList>
    </citation>
    <scope>NUCLEOTIDE SEQUENCE</scope>
    <source>
        <strain evidence="2">NBD5</strain>
    </source>
</reference>
<dbReference type="Pfam" id="PF02954">
    <property type="entry name" value="HTH_8"/>
    <property type="match status" value="1"/>
</dbReference>
<name>A0ABY4X989_9SPHN</name>
<feature type="domain" description="DNA binding HTH" evidence="1">
    <location>
        <begin position="104"/>
        <end position="143"/>
    </location>
</feature>
<dbReference type="PRINTS" id="PR01590">
    <property type="entry name" value="HTHFIS"/>
</dbReference>
<evidence type="ECO:0000259" key="1">
    <source>
        <dbReference type="Pfam" id="PF02954"/>
    </source>
</evidence>